<dbReference type="GO" id="GO:0005524">
    <property type="term" value="F:ATP binding"/>
    <property type="evidence" value="ECO:0007669"/>
    <property type="project" value="UniProtKB-KW"/>
</dbReference>
<dbReference type="GO" id="GO:0005737">
    <property type="term" value="C:cytoplasm"/>
    <property type="evidence" value="ECO:0007669"/>
    <property type="project" value="TreeGrafter"/>
</dbReference>
<keyword evidence="2" id="KW-0547">Nucleotide-binding</keyword>
<dbReference type="GO" id="GO:0016779">
    <property type="term" value="F:nucleotidyltransferase activity"/>
    <property type="evidence" value="ECO:0007669"/>
    <property type="project" value="TreeGrafter"/>
</dbReference>
<dbReference type="SMART" id="SM00450">
    <property type="entry name" value="RHOD"/>
    <property type="match status" value="1"/>
</dbReference>
<dbReference type="InterPro" id="IPR035985">
    <property type="entry name" value="Ubiquitin-activating_enz"/>
</dbReference>
<accession>A0A0F9XKS0</accession>
<sequence>MNEERYQRQTILNGFGIEGQQKLSQAKVLVIGAGGLGVPVLTYLNAMGVGTLGIVDADVVSLSNLHRQVLYSEDMVGTPKVIAAKNQLLRQNSSTQIKTYQIYLTVTNALDIIKEYDVIVDATDNFPTRYLINDTCVIENKPFVYGALHAFEGQVSVFNYQGGPTYRCLFPTMPQADAVPNCNENGVLGILPGIIGNLQALEVVKIIAGIGEVLSGILLLFDTLTQRTQRIKFKLQLGNNEIKTLASSYEFDCELPLKSINAYELQLLLSTQSIELIDVRTNKEFKSQYLKESKHIPLAELGNRTAEVNMEASVYIICQSGVRSKKAINKLQELFPGKDFINISGGMNQMKNYVDTN</sequence>
<evidence type="ECO:0000256" key="3">
    <source>
        <dbReference type="ARBA" id="ARBA00022840"/>
    </source>
</evidence>
<dbReference type="CDD" id="cd00757">
    <property type="entry name" value="ThiF_MoeB_HesA_family"/>
    <property type="match status" value="1"/>
</dbReference>
<dbReference type="Gene3D" id="3.40.50.720">
    <property type="entry name" value="NAD(P)-binding Rossmann-like Domain"/>
    <property type="match status" value="1"/>
</dbReference>
<dbReference type="FunFam" id="3.40.50.720:FF:000033">
    <property type="entry name" value="Adenylyltransferase and sulfurtransferase MOCS3"/>
    <property type="match status" value="1"/>
</dbReference>
<organism evidence="5">
    <name type="scientific">marine sediment metagenome</name>
    <dbReference type="NCBI Taxonomy" id="412755"/>
    <lineage>
        <taxon>unclassified sequences</taxon>
        <taxon>metagenomes</taxon>
        <taxon>ecological metagenomes</taxon>
    </lineage>
</organism>
<keyword evidence="3" id="KW-0067">ATP-binding</keyword>
<dbReference type="SUPFAM" id="SSF69572">
    <property type="entry name" value="Activating enzymes of the ubiquitin-like proteins"/>
    <property type="match status" value="1"/>
</dbReference>
<evidence type="ECO:0000313" key="5">
    <source>
        <dbReference type="EMBL" id="KKN99881.1"/>
    </source>
</evidence>
<evidence type="ECO:0000259" key="4">
    <source>
        <dbReference type="PROSITE" id="PS50206"/>
    </source>
</evidence>
<feature type="domain" description="Rhodanese" evidence="4">
    <location>
        <begin position="270"/>
        <end position="355"/>
    </location>
</feature>
<dbReference type="PANTHER" id="PTHR10953:SF102">
    <property type="entry name" value="ADENYLYLTRANSFERASE AND SULFURTRANSFERASE MOCS3"/>
    <property type="match status" value="1"/>
</dbReference>
<proteinExistence type="predicted"/>
<keyword evidence="1" id="KW-0808">Transferase</keyword>
<dbReference type="PROSITE" id="PS50206">
    <property type="entry name" value="RHODANESE_3"/>
    <property type="match status" value="1"/>
</dbReference>
<dbReference type="InterPro" id="IPR000594">
    <property type="entry name" value="ThiF_NAD_FAD-bd"/>
</dbReference>
<dbReference type="AlphaFoldDB" id="A0A0F9XKS0"/>
<evidence type="ECO:0000256" key="2">
    <source>
        <dbReference type="ARBA" id="ARBA00022741"/>
    </source>
</evidence>
<dbReference type="PANTHER" id="PTHR10953">
    <property type="entry name" value="UBIQUITIN-ACTIVATING ENZYME E1"/>
    <property type="match status" value="1"/>
</dbReference>
<dbReference type="InterPro" id="IPR045886">
    <property type="entry name" value="ThiF/MoeB/HesA"/>
</dbReference>
<comment type="caution">
    <text evidence="5">The sequence shown here is derived from an EMBL/GenBank/DDBJ whole genome shotgun (WGS) entry which is preliminary data.</text>
</comment>
<dbReference type="CDD" id="cd00158">
    <property type="entry name" value="RHOD"/>
    <property type="match status" value="1"/>
</dbReference>
<dbReference type="Pfam" id="PF00899">
    <property type="entry name" value="ThiF"/>
    <property type="match status" value="1"/>
</dbReference>
<gene>
    <name evidence="5" type="ORF">LCGC14_0133020</name>
</gene>
<dbReference type="InterPro" id="IPR036873">
    <property type="entry name" value="Rhodanese-like_dom_sf"/>
</dbReference>
<protein>
    <recommendedName>
        <fullName evidence="4">Rhodanese domain-containing protein</fullName>
    </recommendedName>
</protein>
<dbReference type="GO" id="GO:0008641">
    <property type="term" value="F:ubiquitin-like modifier activating enzyme activity"/>
    <property type="evidence" value="ECO:0007669"/>
    <property type="project" value="InterPro"/>
</dbReference>
<dbReference type="InterPro" id="IPR001763">
    <property type="entry name" value="Rhodanese-like_dom"/>
</dbReference>
<dbReference type="GO" id="GO:0004792">
    <property type="term" value="F:thiosulfate-cyanide sulfurtransferase activity"/>
    <property type="evidence" value="ECO:0007669"/>
    <property type="project" value="TreeGrafter"/>
</dbReference>
<name>A0A0F9XKS0_9ZZZZ</name>
<dbReference type="EMBL" id="LAZR01000044">
    <property type="protein sequence ID" value="KKN99881.1"/>
    <property type="molecule type" value="Genomic_DNA"/>
</dbReference>
<reference evidence="5" key="1">
    <citation type="journal article" date="2015" name="Nature">
        <title>Complex archaea that bridge the gap between prokaryotes and eukaryotes.</title>
        <authorList>
            <person name="Spang A."/>
            <person name="Saw J.H."/>
            <person name="Jorgensen S.L."/>
            <person name="Zaremba-Niedzwiedzka K."/>
            <person name="Martijn J."/>
            <person name="Lind A.E."/>
            <person name="van Eijk R."/>
            <person name="Schleper C."/>
            <person name="Guy L."/>
            <person name="Ettema T.J."/>
        </authorList>
    </citation>
    <scope>NUCLEOTIDE SEQUENCE</scope>
</reference>
<dbReference type="Pfam" id="PF00581">
    <property type="entry name" value="Rhodanese"/>
    <property type="match status" value="1"/>
</dbReference>
<dbReference type="Gene3D" id="3.40.250.10">
    <property type="entry name" value="Rhodanese-like domain"/>
    <property type="match status" value="1"/>
</dbReference>
<evidence type="ECO:0000256" key="1">
    <source>
        <dbReference type="ARBA" id="ARBA00022679"/>
    </source>
</evidence>